<dbReference type="NCBIfam" id="NF009943">
    <property type="entry name" value="PRK13406.1"/>
    <property type="match status" value="1"/>
</dbReference>
<dbReference type="InterPro" id="IPR036465">
    <property type="entry name" value="vWFA_dom_sf"/>
</dbReference>
<feature type="region of interest" description="Disordered" evidence="1">
    <location>
        <begin position="283"/>
        <end position="313"/>
    </location>
</feature>
<protein>
    <submittedName>
        <fullName evidence="3">Protoporphyrin IX magnesium-chelatase</fullName>
    </submittedName>
</protein>
<dbReference type="InterPro" id="IPR041628">
    <property type="entry name" value="ChlI/MoxR_AAA_lid"/>
</dbReference>
<organism evidence="3 4">
    <name type="scientific">Tranquillimonas rosea</name>
    <dbReference type="NCBI Taxonomy" id="641238"/>
    <lineage>
        <taxon>Bacteria</taxon>
        <taxon>Pseudomonadati</taxon>
        <taxon>Pseudomonadota</taxon>
        <taxon>Alphaproteobacteria</taxon>
        <taxon>Rhodobacterales</taxon>
        <taxon>Roseobacteraceae</taxon>
        <taxon>Tranquillimonas</taxon>
    </lineage>
</organism>
<dbReference type="SMART" id="SM00327">
    <property type="entry name" value="VWA"/>
    <property type="match status" value="1"/>
</dbReference>
<dbReference type="STRING" id="641238.SAMN04490244_103252"/>
<dbReference type="RefSeq" id="WP_092690416.1">
    <property type="nucleotide sequence ID" value="NZ_FOGU01000003.1"/>
</dbReference>
<dbReference type="EMBL" id="FOGU01000003">
    <property type="protein sequence ID" value="SER85369.1"/>
    <property type="molecule type" value="Genomic_DNA"/>
</dbReference>
<dbReference type="PANTHER" id="PTHR43473">
    <property type="entry name" value="MAGNESIUM-CHELATASE SUBUNIT CHLD, CHLOROPLASTIC"/>
    <property type="match status" value="1"/>
</dbReference>
<dbReference type="SUPFAM" id="SSF53300">
    <property type="entry name" value="vWA-like"/>
    <property type="match status" value="1"/>
</dbReference>
<gene>
    <name evidence="3" type="ORF">SAMN04490244_103252</name>
</gene>
<evidence type="ECO:0000313" key="3">
    <source>
        <dbReference type="EMBL" id="SER85369.1"/>
    </source>
</evidence>
<reference evidence="3 4" key="1">
    <citation type="submission" date="2016-10" db="EMBL/GenBank/DDBJ databases">
        <authorList>
            <person name="de Groot N.N."/>
        </authorList>
    </citation>
    <scope>NUCLEOTIDE SEQUENCE [LARGE SCALE GENOMIC DNA]</scope>
    <source>
        <strain evidence="3 4">DSM 23042</strain>
    </source>
</reference>
<dbReference type="InterPro" id="IPR002035">
    <property type="entry name" value="VWF_A"/>
</dbReference>
<dbReference type="Pfam" id="PF13519">
    <property type="entry name" value="VWA_2"/>
    <property type="match status" value="1"/>
</dbReference>
<sequence length="544" mass="56605">MSGTETWNRAALALRLLAADPSGLGGLWLRARPGPARDAVVAALDRLPVPPRRIHPAIASDALSGGMDLAATLSAGTPVLRDGLLAPGATILLTSAERCGSGLAATLGQWLDRGAGSLILLDEAADGDECPPPALTDRIGLFLSLDDVALRDTGPLDMHLPASLPTVTLASEQRDALAVTAASLGIASLRPPGFAAAAARTAATLDGRSQVQDADLRLACELTFAHRAQATPAPEDDTSAPPEESHEQDGETQRPEIPDDMLLDAVRAALPPDLLSRLAEARTRRAGTAGGSGAAHRGNRRGRPLPPRPGTLDGRARIDLVATLRAAAPWQPMRRAADRTDRRLHIRSADIRVKQYEETSDRVLIFCVDASGSAAMARLAEAKGAVEILLSEAYARRDHVALIGFRGNRADVLLPPTRSLVQAKRHLAGLPGGGGTPLAAGLQAGCELARTSRGRGLTPSLALLTDGRANIALDGSANRGTAEADAGRMARLLRTEGIAGLVIDTGRRPARSLEELARAFDAPYLALPRADARGLSGAVSAVLG</sequence>
<dbReference type="Gene3D" id="1.10.8.80">
    <property type="entry name" value="Magnesium chelatase subunit I, C-Terminal domain"/>
    <property type="match status" value="1"/>
</dbReference>
<proteinExistence type="predicted"/>
<dbReference type="AlphaFoldDB" id="A0A1H9SM55"/>
<evidence type="ECO:0000313" key="4">
    <source>
        <dbReference type="Proteomes" id="UP000198885"/>
    </source>
</evidence>
<feature type="domain" description="VWFA" evidence="2">
    <location>
        <begin position="363"/>
        <end position="542"/>
    </location>
</feature>
<feature type="region of interest" description="Disordered" evidence="1">
    <location>
        <begin position="228"/>
        <end position="258"/>
    </location>
</feature>
<dbReference type="PANTHER" id="PTHR43473:SF2">
    <property type="entry name" value="MAGNESIUM-CHELATASE SUBUNIT CHLD, CHLOROPLASTIC"/>
    <property type="match status" value="1"/>
</dbReference>
<dbReference type="Gene3D" id="3.40.50.410">
    <property type="entry name" value="von Willebrand factor, type A domain"/>
    <property type="match status" value="1"/>
</dbReference>
<dbReference type="Proteomes" id="UP000198885">
    <property type="component" value="Unassembled WGS sequence"/>
</dbReference>
<dbReference type="Pfam" id="PF17863">
    <property type="entry name" value="AAA_lid_2"/>
    <property type="match status" value="1"/>
</dbReference>
<dbReference type="PROSITE" id="PS50234">
    <property type="entry name" value="VWFA"/>
    <property type="match status" value="1"/>
</dbReference>
<evidence type="ECO:0000256" key="1">
    <source>
        <dbReference type="SAM" id="MobiDB-lite"/>
    </source>
</evidence>
<name>A0A1H9SM55_9RHOB</name>
<evidence type="ECO:0000259" key="2">
    <source>
        <dbReference type="PROSITE" id="PS50234"/>
    </source>
</evidence>
<dbReference type="OrthoDB" id="9775079at2"/>
<keyword evidence="4" id="KW-1185">Reference proteome</keyword>
<feature type="compositionally biased region" description="Basic and acidic residues" evidence="1">
    <location>
        <begin position="243"/>
        <end position="257"/>
    </location>
</feature>
<accession>A0A1H9SM55</accession>